<dbReference type="Gramene" id="Mp8g15880.1">
    <property type="protein sequence ID" value="Mp8g15880.1.cds1"/>
    <property type="gene ID" value="Mp8g15880"/>
</dbReference>
<proteinExistence type="predicted"/>
<name>A0A2R6WKX3_MARPO</name>
<protein>
    <submittedName>
        <fullName evidence="2">Uncharacterized protein</fullName>
    </submittedName>
</protein>
<keyword evidence="1" id="KW-0812">Transmembrane</keyword>
<sequence length="254" mass="29122">MEALEAEKEHVKDTQSQEKTGWTWWWLSRRIRSRGYSASEKFQSNLLLVPLLAILDAVYWCAVGLETLALVLIVLVALTPGLAVLWFLALHLCPPIPKHQTGIDVFFSLFYSHNDRLGRQAIFALSTVLLFFVLRYLDDCVTKKDPRSNVIIWCFDVAKRFPPVPSFIASVALHLLFSAIAAVFFFASNAALFFVTFFFISVPIWILIFILDMSPYISWYILLPLVLFSLLLLLSLSRRIMHCYRAKGRSDLKV</sequence>
<gene>
    <name evidence="2" type="ORF">MARPO_0079s0024</name>
</gene>
<accession>A0A2R6WKX3</accession>
<feature type="transmembrane region" description="Helical" evidence="1">
    <location>
        <begin position="121"/>
        <end position="137"/>
    </location>
</feature>
<keyword evidence="1" id="KW-1133">Transmembrane helix</keyword>
<keyword evidence="3" id="KW-1185">Reference proteome</keyword>
<evidence type="ECO:0000313" key="3">
    <source>
        <dbReference type="Proteomes" id="UP000244005"/>
    </source>
</evidence>
<organism evidence="2 3">
    <name type="scientific">Marchantia polymorpha</name>
    <name type="common">Common liverwort</name>
    <name type="synonym">Marchantia aquatica</name>
    <dbReference type="NCBI Taxonomy" id="3197"/>
    <lineage>
        <taxon>Eukaryota</taxon>
        <taxon>Viridiplantae</taxon>
        <taxon>Streptophyta</taxon>
        <taxon>Embryophyta</taxon>
        <taxon>Marchantiophyta</taxon>
        <taxon>Marchantiopsida</taxon>
        <taxon>Marchantiidae</taxon>
        <taxon>Marchantiales</taxon>
        <taxon>Marchantiaceae</taxon>
        <taxon>Marchantia</taxon>
    </lineage>
</organism>
<dbReference type="OrthoDB" id="10480071at2759"/>
<keyword evidence="1" id="KW-0472">Membrane</keyword>
<evidence type="ECO:0000313" key="2">
    <source>
        <dbReference type="EMBL" id="PTQ34514.1"/>
    </source>
</evidence>
<dbReference type="EMBL" id="KZ772751">
    <property type="protein sequence ID" value="PTQ34514.1"/>
    <property type="molecule type" value="Genomic_DNA"/>
</dbReference>
<feature type="transmembrane region" description="Helical" evidence="1">
    <location>
        <begin position="167"/>
        <end position="186"/>
    </location>
</feature>
<dbReference type="AlphaFoldDB" id="A0A2R6WKX3"/>
<evidence type="ECO:0000256" key="1">
    <source>
        <dbReference type="SAM" id="Phobius"/>
    </source>
</evidence>
<feature type="transmembrane region" description="Helical" evidence="1">
    <location>
        <begin position="217"/>
        <end position="237"/>
    </location>
</feature>
<feature type="transmembrane region" description="Helical" evidence="1">
    <location>
        <begin position="191"/>
        <end position="211"/>
    </location>
</feature>
<dbReference type="Proteomes" id="UP000244005">
    <property type="component" value="Unassembled WGS sequence"/>
</dbReference>
<reference evidence="3" key="1">
    <citation type="journal article" date="2017" name="Cell">
        <title>Insights into land plant evolution garnered from the Marchantia polymorpha genome.</title>
        <authorList>
            <person name="Bowman J.L."/>
            <person name="Kohchi T."/>
            <person name="Yamato K.T."/>
            <person name="Jenkins J."/>
            <person name="Shu S."/>
            <person name="Ishizaki K."/>
            <person name="Yamaoka S."/>
            <person name="Nishihama R."/>
            <person name="Nakamura Y."/>
            <person name="Berger F."/>
            <person name="Adam C."/>
            <person name="Aki S.S."/>
            <person name="Althoff F."/>
            <person name="Araki T."/>
            <person name="Arteaga-Vazquez M.A."/>
            <person name="Balasubrmanian S."/>
            <person name="Barry K."/>
            <person name="Bauer D."/>
            <person name="Boehm C.R."/>
            <person name="Briginshaw L."/>
            <person name="Caballero-Perez J."/>
            <person name="Catarino B."/>
            <person name="Chen F."/>
            <person name="Chiyoda S."/>
            <person name="Chovatia M."/>
            <person name="Davies K.M."/>
            <person name="Delmans M."/>
            <person name="Demura T."/>
            <person name="Dierschke T."/>
            <person name="Dolan L."/>
            <person name="Dorantes-Acosta A.E."/>
            <person name="Eklund D.M."/>
            <person name="Florent S.N."/>
            <person name="Flores-Sandoval E."/>
            <person name="Fujiyama A."/>
            <person name="Fukuzawa H."/>
            <person name="Galik B."/>
            <person name="Grimanelli D."/>
            <person name="Grimwood J."/>
            <person name="Grossniklaus U."/>
            <person name="Hamada T."/>
            <person name="Haseloff J."/>
            <person name="Hetherington A.J."/>
            <person name="Higo A."/>
            <person name="Hirakawa Y."/>
            <person name="Hundley H.N."/>
            <person name="Ikeda Y."/>
            <person name="Inoue K."/>
            <person name="Inoue S.I."/>
            <person name="Ishida S."/>
            <person name="Jia Q."/>
            <person name="Kakita M."/>
            <person name="Kanazawa T."/>
            <person name="Kawai Y."/>
            <person name="Kawashima T."/>
            <person name="Kennedy M."/>
            <person name="Kinose K."/>
            <person name="Kinoshita T."/>
            <person name="Kohara Y."/>
            <person name="Koide E."/>
            <person name="Komatsu K."/>
            <person name="Kopischke S."/>
            <person name="Kubo M."/>
            <person name="Kyozuka J."/>
            <person name="Lagercrantz U."/>
            <person name="Lin S.S."/>
            <person name="Lindquist E."/>
            <person name="Lipzen A.M."/>
            <person name="Lu C.W."/>
            <person name="De Luna E."/>
            <person name="Martienssen R.A."/>
            <person name="Minamino N."/>
            <person name="Mizutani M."/>
            <person name="Mizutani M."/>
            <person name="Mochizuki N."/>
            <person name="Monte I."/>
            <person name="Mosher R."/>
            <person name="Nagasaki H."/>
            <person name="Nakagami H."/>
            <person name="Naramoto S."/>
            <person name="Nishitani K."/>
            <person name="Ohtani M."/>
            <person name="Okamoto T."/>
            <person name="Okumura M."/>
            <person name="Phillips J."/>
            <person name="Pollak B."/>
            <person name="Reinders A."/>
            <person name="Rovekamp M."/>
            <person name="Sano R."/>
            <person name="Sawa S."/>
            <person name="Schmid M.W."/>
            <person name="Shirakawa M."/>
            <person name="Solano R."/>
            <person name="Spunde A."/>
            <person name="Suetsugu N."/>
            <person name="Sugano S."/>
            <person name="Sugiyama A."/>
            <person name="Sun R."/>
            <person name="Suzuki Y."/>
            <person name="Takenaka M."/>
            <person name="Takezawa D."/>
            <person name="Tomogane H."/>
            <person name="Tsuzuki M."/>
            <person name="Ueda T."/>
            <person name="Umeda M."/>
            <person name="Ward J.M."/>
            <person name="Watanabe Y."/>
            <person name="Yazaki K."/>
            <person name="Yokoyama R."/>
            <person name="Yoshitake Y."/>
            <person name="Yotsui I."/>
            <person name="Zachgo S."/>
            <person name="Schmutz J."/>
        </authorList>
    </citation>
    <scope>NUCLEOTIDE SEQUENCE [LARGE SCALE GENOMIC DNA]</scope>
    <source>
        <strain evidence="3">Tak-1</strain>
    </source>
</reference>
<feature type="transmembrane region" description="Helical" evidence="1">
    <location>
        <begin position="42"/>
        <end position="62"/>
    </location>
</feature>
<feature type="transmembrane region" description="Helical" evidence="1">
    <location>
        <begin position="68"/>
        <end position="90"/>
    </location>
</feature>